<organism evidence="2">
    <name type="scientific">freshwater metagenome</name>
    <dbReference type="NCBI Taxonomy" id="449393"/>
    <lineage>
        <taxon>unclassified sequences</taxon>
        <taxon>metagenomes</taxon>
        <taxon>ecological metagenomes</taxon>
    </lineage>
</organism>
<dbReference type="NCBIfam" id="NF041681">
    <property type="entry name" value="HGxxPAAW"/>
    <property type="match status" value="1"/>
</dbReference>
<accession>A0A6J6BJ40</accession>
<gene>
    <name evidence="2" type="ORF">UFOPK1503_00112</name>
    <name evidence="3" type="ORF">UFOPK1693_00348</name>
</gene>
<dbReference type="Pfam" id="PF20447">
    <property type="entry name" value="DUF6704"/>
    <property type="match status" value="1"/>
</dbReference>
<name>A0A6J6BJ40_9ZZZZ</name>
<evidence type="ECO:0000313" key="3">
    <source>
        <dbReference type="EMBL" id="CAB4565866.1"/>
    </source>
</evidence>
<proteinExistence type="predicted"/>
<feature type="transmembrane region" description="Helical" evidence="1">
    <location>
        <begin position="12"/>
        <end position="34"/>
    </location>
</feature>
<keyword evidence="1" id="KW-0472">Membrane</keyword>
<dbReference type="AlphaFoldDB" id="A0A6J6BJ40"/>
<reference evidence="2" key="1">
    <citation type="submission" date="2020-05" db="EMBL/GenBank/DDBJ databases">
        <authorList>
            <person name="Chiriac C."/>
            <person name="Salcher M."/>
            <person name="Ghai R."/>
            <person name="Kavagutti S V."/>
        </authorList>
    </citation>
    <scope>NUCLEOTIDE SEQUENCE</scope>
</reference>
<feature type="transmembrane region" description="Helical" evidence="1">
    <location>
        <begin position="40"/>
        <end position="59"/>
    </location>
</feature>
<dbReference type="InterPro" id="IPR046550">
    <property type="entry name" value="DUF6704"/>
</dbReference>
<protein>
    <submittedName>
        <fullName evidence="2">Unannotated protein</fullName>
    </submittedName>
</protein>
<keyword evidence="1" id="KW-1133">Transmembrane helix</keyword>
<evidence type="ECO:0000313" key="2">
    <source>
        <dbReference type="EMBL" id="CAB4539036.1"/>
    </source>
</evidence>
<dbReference type="EMBL" id="CAEZST010000001">
    <property type="protein sequence ID" value="CAB4539036.1"/>
    <property type="molecule type" value="Genomic_DNA"/>
</dbReference>
<keyword evidence="1" id="KW-0812">Transmembrane</keyword>
<sequence>MNNEIEEPGHGGSLAAWVTVGIIILAFSIGTFFFFLDVAIMVWLSAGLALLGVGVGYYLRKAGYGVGGQHSKH</sequence>
<dbReference type="EMBL" id="CAEZTO010000002">
    <property type="protein sequence ID" value="CAB4565866.1"/>
    <property type="molecule type" value="Genomic_DNA"/>
</dbReference>
<evidence type="ECO:0000256" key="1">
    <source>
        <dbReference type="SAM" id="Phobius"/>
    </source>
</evidence>